<keyword evidence="5" id="KW-0812">Transmembrane</keyword>
<keyword evidence="8" id="KW-0175">Coiled coil</keyword>
<evidence type="ECO:0000256" key="3">
    <source>
        <dbReference type="ARBA" id="ARBA00022448"/>
    </source>
</evidence>
<dbReference type="SUPFAM" id="SSF56954">
    <property type="entry name" value="Outer membrane efflux proteins (OEP)"/>
    <property type="match status" value="1"/>
</dbReference>
<accession>A0A1X7J3K3</accession>
<name>A0A1X7J3K3_9SPHI</name>
<sequence length="440" mass="50349">MKDFFRIALLFIVYSNAVLVQGQPSQGLSLTDCISLALKSNPTLRRSELEVARNEINHKQAQYNRLPSLNGNVSHSYNQGRSINSTTNQFVDNSYFSGNQSLSLNGWLFKGFELLYDIRRKANAREAGKLEFESSVNELKLDVIAAYVLVLTAQDMLKQTEAQRAVTAENVRRSEVLHREGAAKPGDYYDLKGQLESEENNVQDAQRVLYNNKQRLVALLNWEQGELPLLQPLLLPVEVGMHTEGELYEKALGFLPNFKALDWRIKEAEQGVKVARSGYYPSLSFDAGIQSRFSSVDDAGYNYWQQLKNYPSKGASLTLRVPIFNQMQVRNQVKHARLNLDEALWNRKIQENRVREETAKAVFSLTALRQNVGHLEEQEQHYREAFRIAQVHFDAGNSNSVLLLTAKTKLDNTTNSLLIKRYEWIMQKYINDYYAGKLEL</sequence>
<comment type="subcellular location">
    <subcellularLocation>
        <location evidence="1">Cell outer membrane</location>
    </subcellularLocation>
</comment>
<dbReference type="GO" id="GO:0009279">
    <property type="term" value="C:cell outer membrane"/>
    <property type="evidence" value="ECO:0007669"/>
    <property type="project" value="UniProtKB-SubCell"/>
</dbReference>
<evidence type="ECO:0000256" key="7">
    <source>
        <dbReference type="ARBA" id="ARBA00023237"/>
    </source>
</evidence>
<evidence type="ECO:0000256" key="4">
    <source>
        <dbReference type="ARBA" id="ARBA00022452"/>
    </source>
</evidence>
<dbReference type="InterPro" id="IPR051906">
    <property type="entry name" value="TolC-like"/>
</dbReference>
<evidence type="ECO:0000313" key="9">
    <source>
        <dbReference type="EMBL" id="SMG22212.1"/>
    </source>
</evidence>
<dbReference type="Proteomes" id="UP000192980">
    <property type="component" value="Unassembled WGS sequence"/>
</dbReference>
<keyword evidence="10" id="KW-1185">Reference proteome</keyword>
<comment type="similarity">
    <text evidence="2">Belongs to the outer membrane factor (OMF) (TC 1.B.17) family.</text>
</comment>
<dbReference type="RefSeq" id="WP_085472257.1">
    <property type="nucleotide sequence ID" value="NZ_FXAU01000002.1"/>
</dbReference>
<keyword evidence="4" id="KW-1134">Transmembrane beta strand</keyword>
<dbReference type="GO" id="GO:0015562">
    <property type="term" value="F:efflux transmembrane transporter activity"/>
    <property type="evidence" value="ECO:0007669"/>
    <property type="project" value="InterPro"/>
</dbReference>
<evidence type="ECO:0000256" key="2">
    <source>
        <dbReference type="ARBA" id="ARBA00007613"/>
    </source>
</evidence>
<keyword evidence="7" id="KW-0998">Cell outer membrane</keyword>
<dbReference type="OrthoDB" id="9811587at2"/>
<dbReference type="Pfam" id="PF02321">
    <property type="entry name" value="OEP"/>
    <property type="match status" value="2"/>
</dbReference>
<proteinExistence type="inferred from homology"/>
<dbReference type="PANTHER" id="PTHR30026">
    <property type="entry name" value="OUTER MEMBRANE PROTEIN TOLC"/>
    <property type="match status" value="1"/>
</dbReference>
<evidence type="ECO:0000256" key="8">
    <source>
        <dbReference type="SAM" id="Coils"/>
    </source>
</evidence>
<organism evidence="9 10">
    <name type="scientific">Sphingobacterium psychroaquaticum</name>
    <dbReference type="NCBI Taxonomy" id="561061"/>
    <lineage>
        <taxon>Bacteria</taxon>
        <taxon>Pseudomonadati</taxon>
        <taxon>Bacteroidota</taxon>
        <taxon>Sphingobacteriia</taxon>
        <taxon>Sphingobacteriales</taxon>
        <taxon>Sphingobacteriaceae</taxon>
        <taxon>Sphingobacterium</taxon>
    </lineage>
</organism>
<feature type="coiled-coil region" evidence="8">
    <location>
        <begin position="188"/>
        <end position="215"/>
    </location>
</feature>
<dbReference type="GO" id="GO:1990281">
    <property type="term" value="C:efflux pump complex"/>
    <property type="evidence" value="ECO:0007669"/>
    <property type="project" value="TreeGrafter"/>
</dbReference>
<reference evidence="9 10" key="1">
    <citation type="submission" date="2017-04" db="EMBL/GenBank/DDBJ databases">
        <authorList>
            <person name="Afonso C.L."/>
            <person name="Miller P.J."/>
            <person name="Scott M.A."/>
            <person name="Spackman E."/>
            <person name="Goraichik I."/>
            <person name="Dimitrov K.M."/>
            <person name="Suarez D.L."/>
            <person name="Swayne D.E."/>
        </authorList>
    </citation>
    <scope>NUCLEOTIDE SEQUENCE [LARGE SCALE GENOMIC DNA]</scope>
    <source>
        <strain evidence="9 10">DSM 22418</strain>
    </source>
</reference>
<evidence type="ECO:0000313" key="10">
    <source>
        <dbReference type="Proteomes" id="UP000192980"/>
    </source>
</evidence>
<evidence type="ECO:0000256" key="6">
    <source>
        <dbReference type="ARBA" id="ARBA00023136"/>
    </source>
</evidence>
<evidence type="ECO:0000256" key="5">
    <source>
        <dbReference type="ARBA" id="ARBA00022692"/>
    </source>
</evidence>
<dbReference type="STRING" id="561061.SAMN05660862_1409"/>
<dbReference type="EMBL" id="FXAU01000002">
    <property type="protein sequence ID" value="SMG22212.1"/>
    <property type="molecule type" value="Genomic_DNA"/>
</dbReference>
<dbReference type="Gene3D" id="1.20.1600.10">
    <property type="entry name" value="Outer membrane efflux proteins (OEP)"/>
    <property type="match status" value="1"/>
</dbReference>
<dbReference type="PANTHER" id="PTHR30026:SF20">
    <property type="entry name" value="OUTER MEMBRANE PROTEIN TOLC"/>
    <property type="match status" value="1"/>
</dbReference>
<gene>
    <name evidence="9" type="ORF">SAMN05660862_1409</name>
</gene>
<dbReference type="InterPro" id="IPR003423">
    <property type="entry name" value="OMP_efflux"/>
</dbReference>
<keyword evidence="3" id="KW-0813">Transport</keyword>
<dbReference type="AlphaFoldDB" id="A0A1X7J3K3"/>
<dbReference type="GO" id="GO:0015288">
    <property type="term" value="F:porin activity"/>
    <property type="evidence" value="ECO:0007669"/>
    <property type="project" value="TreeGrafter"/>
</dbReference>
<keyword evidence="6" id="KW-0472">Membrane</keyword>
<protein>
    <submittedName>
        <fullName evidence="9">Outer membrane protein</fullName>
    </submittedName>
</protein>
<evidence type="ECO:0000256" key="1">
    <source>
        <dbReference type="ARBA" id="ARBA00004442"/>
    </source>
</evidence>